<dbReference type="GO" id="GO:0005737">
    <property type="term" value="C:cytoplasm"/>
    <property type="evidence" value="ECO:0007669"/>
    <property type="project" value="UniProtKB-SubCell"/>
</dbReference>
<dbReference type="PANTHER" id="PTHR17490:SF16">
    <property type="entry name" value="THREONYLCARBAMOYL-AMP SYNTHASE"/>
    <property type="match status" value="1"/>
</dbReference>
<keyword evidence="5" id="KW-0808">Transferase</keyword>
<keyword evidence="4" id="KW-0963">Cytoplasm</keyword>
<dbReference type="GO" id="GO:0008033">
    <property type="term" value="P:tRNA processing"/>
    <property type="evidence" value="ECO:0007669"/>
    <property type="project" value="UniProtKB-KW"/>
</dbReference>
<comment type="catalytic activity">
    <reaction evidence="11">
        <text>L-threonine + hydrogencarbonate + ATP = L-threonylcarbamoyladenylate + diphosphate + H2O</text>
        <dbReference type="Rhea" id="RHEA:36407"/>
        <dbReference type="ChEBI" id="CHEBI:15377"/>
        <dbReference type="ChEBI" id="CHEBI:17544"/>
        <dbReference type="ChEBI" id="CHEBI:30616"/>
        <dbReference type="ChEBI" id="CHEBI:33019"/>
        <dbReference type="ChEBI" id="CHEBI:57926"/>
        <dbReference type="ChEBI" id="CHEBI:73682"/>
        <dbReference type="EC" id="2.7.7.87"/>
    </reaction>
</comment>
<accession>A0AAX2J958</accession>
<dbReference type="Proteomes" id="UP000249008">
    <property type="component" value="Chromosome 1"/>
</dbReference>
<evidence type="ECO:0000256" key="1">
    <source>
        <dbReference type="ARBA" id="ARBA00004496"/>
    </source>
</evidence>
<dbReference type="Gene3D" id="3.90.870.10">
    <property type="entry name" value="DHBP synthase"/>
    <property type="match status" value="1"/>
</dbReference>
<sequence>MNKVKYTSLNADYDEIGRLLKDGNLIIYPTDTVYGVGGIIESDEAITKVYKAKERSFKSPLIVLVSDVSKIEEIAYIEEKNREKIEKLIKKFWPGGLTIILNKKENVPDIMVSGGKTVGVRMPDLDTALKIIEAAGGLLPTTSANISGEATPKSYEELSEAFKERVEILVDGGKCPIGNASTIIDMSDKPKILRTGAISIEEIEKIIGKLNGEEIN</sequence>
<dbReference type="InterPro" id="IPR006070">
    <property type="entry name" value="Sua5-like_dom"/>
</dbReference>
<feature type="domain" description="YrdC-like" evidence="12">
    <location>
        <begin position="10"/>
        <end position="198"/>
    </location>
</feature>
<comment type="subcellular location">
    <subcellularLocation>
        <location evidence="1">Cytoplasm</location>
    </subcellularLocation>
</comment>
<dbReference type="RefSeq" id="WP_005979245.1">
    <property type="nucleotide sequence ID" value="NZ_BAABXY010000001.1"/>
</dbReference>
<keyword evidence="6" id="KW-0819">tRNA processing</keyword>
<dbReference type="SUPFAM" id="SSF55821">
    <property type="entry name" value="YrdC/RibB"/>
    <property type="match status" value="1"/>
</dbReference>
<dbReference type="GO" id="GO:0003725">
    <property type="term" value="F:double-stranded RNA binding"/>
    <property type="evidence" value="ECO:0007669"/>
    <property type="project" value="InterPro"/>
</dbReference>
<protein>
    <recommendedName>
        <fullName evidence="10">L-threonylcarbamoyladenylate synthase</fullName>
        <ecNumber evidence="3">2.7.7.87</ecNumber>
    </recommendedName>
    <alternativeName>
        <fullName evidence="10">L-threonylcarbamoyladenylate synthase</fullName>
    </alternativeName>
</protein>
<dbReference type="GO" id="GO:0000049">
    <property type="term" value="F:tRNA binding"/>
    <property type="evidence" value="ECO:0007669"/>
    <property type="project" value="TreeGrafter"/>
</dbReference>
<dbReference type="PROSITE" id="PS51163">
    <property type="entry name" value="YRDC"/>
    <property type="match status" value="1"/>
</dbReference>
<evidence type="ECO:0000313" key="14">
    <source>
        <dbReference type="Proteomes" id="UP000249008"/>
    </source>
</evidence>
<evidence type="ECO:0000256" key="8">
    <source>
        <dbReference type="ARBA" id="ARBA00022741"/>
    </source>
</evidence>
<dbReference type="GeneID" id="78454956"/>
<dbReference type="InterPro" id="IPR017945">
    <property type="entry name" value="DHBP_synth_RibB-like_a/b_dom"/>
</dbReference>
<dbReference type="GO" id="GO:0006450">
    <property type="term" value="P:regulation of translational fidelity"/>
    <property type="evidence" value="ECO:0007669"/>
    <property type="project" value="TreeGrafter"/>
</dbReference>
<dbReference type="Pfam" id="PF01300">
    <property type="entry name" value="Sua5_yciO_yrdC"/>
    <property type="match status" value="1"/>
</dbReference>
<evidence type="ECO:0000256" key="6">
    <source>
        <dbReference type="ARBA" id="ARBA00022694"/>
    </source>
</evidence>
<keyword evidence="7" id="KW-0548">Nucleotidyltransferase</keyword>
<evidence type="ECO:0000256" key="2">
    <source>
        <dbReference type="ARBA" id="ARBA00007663"/>
    </source>
</evidence>
<reference evidence="13 14" key="1">
    <citation type="submission" date="2018-06" db="EMBL/GenBank/DDBJ databases">
        <authorList>
            <consortium name="Pathogen Informatics"/>
            <person name="Doyle S."/>
        </authorList>
    </citation>
    <scope>NUCLEOTIDE SEQUENCE [LARGE SCALE GENOMIC DNA]</scope>
    <source>
        <strain evidence="13 14">NCTC12112</strain>
    </source>
</reference>
<organism evidence="13 14">
    <name type="scientific">Fusobacterium ulcerans</name>
    <dbReference type="NCBI Taxonomy" id="861"/>
    <lineage>
        <taxon>Bacteria</taxon>
        <taxon>Fusobacteriati</taxon>
        <taxon>Fusobacteriota</taxon>
        <taxon>Fusobacteriia</taxon>
        <taxon>Fusobacteriales</taxon>
        <taxon>Fusobacteriaceae</taxon>
        <taxon>Fusobacterium</taxon>
    </lineage>
</organism>
<dbReference type="InterPro" id="IPR050156">
    <property type="entry name" value="TC-AMP_synthase_SUA5"/>
</dbReference>
<evidence type="ECO:0000256" key="11">
    <source>
        <dbReference type="ARBA" id="ARBA00048366"/>
    </source>
</evidence>
<keyword evidence="9" id="KW-0067">ATP-binding</keyword>
<gene>
    <name evidence="13" type="primary">yciO</name>
    <name evidence="13" type="ORF">NCTC12112_00361</name>
</gene>
<proteinExistence type="inferred from homology"/>
<evidence type="ECO:0000256" key="9">
    <source>
        <dbReference type="ARBA" id="ARBA00022840"/>
    </source>
</evidence>
<dbReference type="KEGG" id="ful:C4N20_09050"/>
<dbReference type="NCBIfam" id="TIGR00057">
    <property type="entry name" value="L-threonylcarbamoyladenylate synthase"/>
    <property type="match status" value="1"/>
</dbReference>
<keyword evidence="8" id="KW-0547">Nucleotide-binding</keyword>
<dbReference type="GO" id="GO:0005524">
    <property type="term" value="F:ATP binding"/>
    <property type="evidence" value="ECO:0007669"/>
    <property type="project" value="UniProtKB-KW"/>
</dbReference>
<dbReference type="PANTHER" id="PTHR17490">
    <property type="entry name" value="SUA5"/>
    <property type="match status" value="1"/>
</dbReference>
<evidence type="ECO:0000256" key="3">
    <source>
        <dbReference type="ARBA" id="ARBA00012584"/>
    </source>
</evidence>
<evidence type="ECO:0000256" key="10">
    <source>
        <dbReference type="ARBA" id="ARBA00029774"/>
    </source>
</evidence>
<evidence type="ECO:0000259" key="12">
    <source>
        <dbReference type="PROSITE" id="PS51163"/>
    </source>
</evidence>
<evidence type="ECO:0000256" key="7">
    <source>
        <dbReference type="ARBA" id="ARBA00022695"/>
    </source>
</evidence>
<dbReference type="EC" id="2.7.7.87" evidence="3"/>
<name>A0AAX2J958_9FUSO</name>
<dbReference type="AlphaFoldDB" id="A0AAX2J958"/>
<evidence type="ECO:0000256" key="5">
    <source>
        <dbReference type="ARBA" id="ARBA00022679"/>
    </source>
</evidence>
<comment type="similarity">
    <text evidence="2">Belongs to the SUA5 family.</text>
</comment>
<evidence type="ECO:0000313" key="13">
    <source>
        <dbReference type="EMBL" id="SQJ00006.1"/>
    </source>
</evidence>
<dbReference type="EMBL" id="LS483487">
    <property type="protein sequence ID" value="SQJ00006.1"/>
    <property type="molecule type" value="Genomic_DNA"/>
</dbReference>
<evidence type="ECO:0000256" key="4">
    <source>
        <dbReference type="ARBA" id="ARBA00022490"/>
    </source>
</evidence>
<dbReference type="GO" id="GO:0061710">
    <property type="term" value="F:L-threonylcarbamoyladenylate synthase"/>
    <property type="evidence" value="ECO:0007669"/>
    <property type="project" value="UniProtKB-EC"/>
</dbReference>